<gene>
    <name evidence="1" type="ORF">METZ01_LOCUS196688</name>
</gene>
<reference evidence="1" key="1">
    <citation type="submission" date="2018-05" db="EMBL/GenBank/DDBJ databases">
        <authorList>
            <person name="Lanie J.A."/>
            <person name="Ng W.-L."/>
            <person name="Kazmierczak K.M."/>
            <person name="Andrzejewski T.M."/>
            <person name="Davidsen T.M."/>
            <person name="Wayne K.J."/>
            <person name="Tettelin H."/>
            <person name="Glass J.I."/>
            <person name="Rusch D."/>
            <person name="Podicherti R."/>
            <person name="Tsui H.-C.T."/>
            <person name="Winkler M.E."/>
        </authorList>
    </citation>
    <scope>NUCLEOTIDE SEQUENCE</scope>
</reference>
<dbReference type="SUPFAM" id="SSF49899">
    <property type="entry name" value="Concanavalin A-like lectins/glucanases"/>
    <property type="match status" value="1"/>
</dbReference>
<protein>
    <submittedName>
        <fullName evidence="1">Uncharacterized protein</fullName>
    </submittedName>
</protein>
<sequence>MIGVIRDSKQISTMKKQTTIKTLVGAVLFALLSQSSILAQDAHVSLWNFDSGDLSATAGSDMEYIEDTGGLVEFGTTEALGLPAINGEVANVVKIQKLTLDQGLRAPLPEDSNGEGDLVNNWTAIMDLYYPVTSSGKKRALIDIVTAEWVAGAADAEFYVSAGNAIGTSGLDFGNLTPGEWHRIAIVMKVEGADLGEGWGKVYIDGEHVGGTAVPAESLDGRWSLDTAFEQYVNFFIDDNDESEEVFVNSIQLRFETLNAGQILALGGAAAAGVPEELPPVPSFVDQWTPSGKYAKADTALSAVINPGDTTIGNDSISLTLNGETVATDIASADGILTVKASGLEALTKGVKYELALTYTDSAAGEQTQSRKFEVPVYFEDFDSVELGPPVDELAVESE</sequence>
<dbReference type="InterPro" id="IPR013320">
    <property type="entry name" value="ConA-like_dom_sf"/>
</dbReference>
<proteinExistence type="predicted"/>
<dbReference type="AlphaFoldDB" id="A0A382E112"/>
<organism evidence="1">
    <name type="scientific">marine metagenome</name>
    <dbReference type="NCBI Taxonomy" id="408172"/>
    <lineage>
        <taxon>unclassified sequences</taxon>
        <taxon>metagenomes</taxon>
        <taxon>ecological metagenomes</taxon>
    </lineage>
</organism>
<evidence type="ECO:0000313" key="1">
    <source>
        <dbReference type="EMBL" id="SVB43834.1"/>
    </source>
</evidence>
<name>A0A382E112_9ZZZZ</name>
<dbReference type="EMBL" id="UINC01041916">
    <property type="protein sequence ID" value="SVB43834.1"/>
    <property type="molecule type" value="Genomic_DNA"/>
</dbReference>
<feature type="non-terminal residue" evidence="1">
    <location>
        <position position="399"/>
    </location>
</feature>
<accession>A0A382E112</accession>